<dbReference type="RefSeq" id="WP_188038903.1">
    <property type="nucleotide sequence ID" value="NZ_JACVHF010000002.1"/>
</dbReference>
<comment type="caution">
    <text evidence="1">The sequence shown here is derived from an EMBL/GenBank/DDBJ whole genome shotgun (WGS) entry which is preliminary data.</text>
</comment>
<dbReference type="Pfam" id="PF26595">
    <property type="entry name" value="A_ENA"/>
    <property type="match status" value="1"/>
</dbReference>
<dbReference type="InterPro" id="IPR058705">
    <property type="entry name" value="A_ENA"/>
</dbReference>
<organism evidence="1 2">
    <name type="scientific">Heliobacterium chlorum</name>
    <dbReference type="NCBI Taxonomy" id="2698"/>
    <lineage>
        <taxon>Bacteria</taxon>
        <taxon>Bacillati</taxon>
        <taxon>Bacillota</taxon>
        <taxon>Clostridia</taxon>
        <taxon>Eubacteriales</taxon>
        <taxon>Heliobacteriaceae</taxon>
        <taxon>Heliobacterium</taxon>
    </lineage>
</organism>
<name>A0ABR7T1E5_HELCL</name>
<dbReference type="Proteomes" id="UP000617402">
    <property type="component" value="Unassembled WGS sequence"/>
</dbReference>
<sequence length="95" mass="10387">MTAPVITPIPTLPEAKAELLHSIALEEVAIAHILNAEGEKIQKALTCEHNLDDLIAIDASVASVLRLLIKKEMMLQFKLESTLTLPNSTHPHPHP</sequence>
<dbReference type="EMBL" id="JACVHF010000002">
    <property type="protein sequence ID" value="MBC9783775.1"/>
    <property type="molecule type" value="Genomic_DNA"/>
</dbReference>
<keyword evidence="2" id="KW-1185">Reference proteome</keyword>
<evidence type="ECO:0000313" key="1">
    <source>
        <dbReference type="EMBL" id="MBC9783775.1"/>
    </source>
</evidence>
<evidence type="ECO:0000313" key="2">
    <source>
        <dbReference type="Proteomes" id="UP000617402"/>
    </source>
</evidence>
<reference evidence="1 2" key="1">
    <citation type="submission" date="2020-07" db="EMBL/GenBank/DDBJ databases">
        <title>Draft whole-genome sequence of Heliobacterium chlorum DSM 3682, type strain.</title>
        <authorList>
            <person name="Kyndt J.A."/>
            <person name="Meyer T.E."/>
            <person name="Imhoff J.F."/>
        </authorList>
    </citation>
    <scope>NUCLEOTIDE SEQUENCE [LARGE SCALE GENOMIC DNA]</scope>
    <source>
        <strain evidence="1 2">DSM 3682</strain>
    </source>
</reference>
<gene>
    <name evidence="1" type="ORF">H1S01_04515</name>
</gene>
<protein>
    <submittedName>
        <fullName evidence="1">Uncharacterized protein</fullName>
    </submittedName>
</protein>
<proteinExistence type="predicted"/>
<accession>A0ABR7T1E5</accession>